<gene>
    <name evidence="2" type="ORF">L5515_004817</name>
</gene>
<dbReference type="SUPFAM" id="SSF53474">
    <property type="entry name" value="alpha/beta-Hydrolases"/>
    <property type="match status" value="2"/>
</dbReference>
<dbReference type="InterPro" id="IPR002921">
    <property type="entry name" value="Fungal_lipase-type"/>
</dbReference>
<feature type="domain" description="Fungal lipase-type" evidence="1">
    <location>
        <begin position="307"/>
        <end position="445"/>
    </location>
</feature>
<dbReference type="EMBL" id="CP092622">
    <property type="protein sequence ID" value="UMM24714.1"/>
    <property type="molecule type" value="Genomic_DNA"/>
</dbReference>
<protein>
    <recommendedName>
        <fullName evidence="1">Fungal lipase-type domain-containing protein</fullName>
    </recommendedName>
</protein>
<dbReference type="Gene3D" id="3.40.50.1820">
    <property type="entry name" value="alpha/beta hydrolase"/>
    <property type="match status" value="2"/>
</dbReference>
<dbReference type="GO" id="GO:0006629">
    <property type="term" value="P:lipid metabolic process"/>
    <property type="evidence" value="ECO:0007669"/>
    <property type="project" value="InterPro"/>
</dbReference>
<dbReference type="PANTHER" id="PTHR45908:SF14">
    <property type="entry name" value="FUNGAL LIPASE-LIKE DOMAIN-CONTAINING PROTEIN"/>
    <property type="match status" value="1"/>
</dbReference>
<evidence type="ECO:0000313" key="2">
    <source>
        <dbReference type="EMBL" id="UMM24714.1"/>
    </source>
</evidence>
<dbReference type="CDD" id="cd00519">
    <property type="entry name" value="Lipase_3"/>
    <property type="match status" value="2"/>
</dbReference>
<dbReference type="AlphaFoldDB" id="A0AAE9JE18"/>
<accession>A0AAE9JE18</accession>
<feature type="domain" description="Fungal lipase-type" evidence="1">
    <location>
        <begin position="11"/>
        <end position="146"/>
    </location>
</feature>
<organism evidence="2 3">
    <name type="scientific">Caenorhabditis briggsae</name>
    <dbReference type="NCBI Taxonomy" id="6238"/>
    <lineage>
        <taxon>Eukaryota</taxon>
        <taxon>Metazoa</taxon>
        <taxon>Ecdysozoa</taxon>
        <taxon>Nematoda</taxon>
        <taxon>Chromadorea</taxon>
        <taxon>Rhabditida</taxon>
        <taxon>Rhabditina</taxon>
        <taxon>Rhabditomorpha</taxon>
        <taxon>Rhabditoidea</taxon>
        <taxon>Rhabditidae</taxon>
        <taxon>Peloderinae</taxon>
        <taxon>Caenorhabditis</taxon>
    </lineage>
</organism>
<keyword evidence="3" id="KW-1185">Reference proteome</keyword>
<evidence type="ECO:0000259" key="1">
    <source>
        <dbReference type="Pfam" id="PF01764"/>
    </source>
</evidence>
<dbReference type="PANTHER" id="PTHR45908">
    <property type="entry name" value="PROTEIN CBG11750-RELATED"/>
    <property type="match status" value="1"/>
</dbReference>
<dbReference type="InterPro" id="IPR029058">
    <property type="entry name" value="AB_hydrolase_fold"/>
</dbReference>
<reference evidence="2 3" key="1">
    <citation type="submission" date="2022-04" db="EMBL/GenBank/DDBJ databases">
        <title>Chromosome-level reference genomes for two strains of Caenorhabditis briggsae: an improved platform for comparative genomics.</title>
        <authorList>
            <person name="Stevens L."/>
            <person name="Andersen E."/>
        </authorList>
    </citation>
    <scope>NUCLEOTIDE SEQUENCE [LARGE SCALE GENOMIC DNA]</scope>
    <source>
        <strain evidence="2">VX34</strain>
        <tissue evidence="2">Whole-organism</tissue>
    </source>
</reference>
<name>A0AAE9JE18_CAEBR</name>
<dbReference type="Pfam" id="PF01764">
    <property type="entry name" value="Lipase_3"/>
    <property type="match status" value="2"/>
</dbReference>
<sequence length="523" mass="59258">MTSKEKCIQISFKGAHGQDQINQLLNGAMEYGLESYYTVTNGKIFKIIQDSFMLLWNGGMQTDLRYLKYKYPNFKLWVNGHSLGSALAWAASAWVVNIGLYKPEDMKVVVMGAARISDYNFAVWHTQTFPYNFHILHRSDPVAHTQTFLPSSVPFTTLFYPKTEVWYNNYMNQGDPYQVCQEADGPFCSGSVDPKATHCLNCVNSGKLWCLQNSQCGDTTLACNTSITVPLNCPSPPQYGYDDEFMRSEIMVLTTAAQNENPQLCFNNQIPTMKLYKVTTANCSTVYNDVTCVGYTAYDTKRKVISISFKGAHGQDQIKEMTDNCVKYGLESYYTVTNGMIFKCIQDSFMLIWNGGMQADLRYLKYKYPSFELWVNGHSLGSSLAWAASAWIVNIGLYKPDDMKVVVMGSMRISDYNFAAWHTQTFSYNFHILHRSDPVAHTPTFVASTNTTLFYPKTEVWYNNYMNQGDPYQVCQEADGPFCSGSVDPKATQYIDHLYYFNIDLPGWGHAGCPMNISAYAQP</sequence>
<evidence type="ECO:0000313" key="3">
    <source>
        <dbReference type="Proteomes" id="UP000829354"/>
    </source>
</evidence>
<dbReference type="Proteomes" id="UP000829354">
    <property type="component" value="Chromosome III"/>
</dbReference>
<proteinExistence type="predicted"/>